<evidence type="ECO:0000313" key="3">
    <source>
        <dbReference type="Proteomes" id="UP000887116"/>
    </source>
</evidence>
<name>A0A8X6GTA5_TRICU</name>
<gene>
    <name evidence="2" type="ORF">TNCT_508691</name>
</gene>
<evidence type="ECO:0000256" key="1">
    <source>
        <dbReference type="SAM" id="MobiDB-lite"/>
    </source>
</evidence>
<feature type="compositionally biased region" description="Basic and acidic residues" evidence="1">
    <location>
        <begin position="10"/>
        <end position="24"/>
    </location>
</feature>
<dbReference type="EMBL" id="BMAO01003641">
    <property type="protein sequence ID" value="GFQ89233.1"/>
    <property type="molecule type" value="Genomic_DNA"/>
</dbReference>
<organism evidence="2 3">
    <name type="scientific">Trichonephila clavata</name>
    <name type="common">Joro spider</name>
    <name type="synonym">Nephila clavata</name>
    <dbReference type="NCBI Taxonomy" id="2740835"/>
    <lineage>
        <taxon>Eukaryota</taxon>
        <taxon>Metazoa</taxon>
        <taxon>Ecdysozoa</taxon>
        <taxon>Arthropoda</taxon>
        <taxon>Chelicerata</taxon>
        <taxon>Arachnida</taxon>
        <taxon>Araneae</taxon>
        <taxon>Araneomorphae</taxon>
        <taxon>Entelegynae</taxon>
        <taxon>Araneoidea</taxon>
        <taxon>Nephilidae</taxon>
        <taxon>Trichonephila</taxon>
    </lineage>
</organism>
<dbReference type="AlphaFoldDB" id="A0A8X6GTA5"/>
<keyword evidence="3" id="KW-1185">Reference proteome</keyword>
<evidence type="ECO:0000313" key="2">
    <source>
        <dbReference type="EMBL" id="GFQ89233.1"/>
    </source>
</evidence>
<sequence length="85" mass="9817">MQRTKRRGRSRQDVWRPPSGKDRIPSSGKHPRERRGPFQSLIRPPGIRDRGPMDGTFGRGLREPIRLVVANRLNFSSKVNSKRSK</sequence>
<proteinExistence type="predicted"/>
<dbReference type="Proteomes" id="UP000887116">
    <property type="component" value="Unassembled WGS sequence"/>
</dbReference>
<protein>
    <submittedName>
        <fullName evidence="2">Uncharacterized protein</fullName>
    </submittedName>
</protein>
<reference evidence="2" key="1">
    <citation type="submission" date="2020-07" db="EMBL/GenBank/DDBJ databases">
        <title>Multicomponent nature underlies the extraordinary mechanical properties of spider dragline silk.</title>
        <authorList>
            <person name="Kono N."/>
            <person name="Nakamura H."/>
            <person name="Mori M."/>
            <person name="Yoshida Y."/>
            <person name="Ohtoshi R."/>
            <person name="Malay A.D."/>
            <person name="Moran D.A.P."/>
            <person name="Tomita M."/>
            <person name="Numata K."/>
            <person name="Arakawa K."/>
        </authorList>
    </citation>
    <scope>NUCLEOTIDE SEQUENCE</scope>
</reference>
<feature type="region of interest" description="Disordered" evidence="1">
    <location>
        <begin position="1"/>
        <end position="59"/>
    </location>
</feature>
<accession>A0A8X6GTA5</accession>
<comment type="caution">
    <text evidence="2">The sequence shown here is derived from an EMBL/GenBank/DDBJ whole genome shotgun (WGS) entry which is preliminary data.</text>
</comment>